<reference evidence="3 4" key="1">
    <citation type="journal article" date="2019" name="Int. J. Syst. Evol. Microbiol.">
        <title>The Global Catalogue of Microorganisms (GCM) 10K type strain sequencing project: providing services to taxonomists for standard genome sequencing and annotation.</title>
        <authorList>
            <consortium name="The Broad Institute Genomics Platform"/>
            <consortium name="The Broad Institute Genome Sequencing Center for Infectious Disease"/>
            <person name="Wu L."/>
            <person name="Ma J."/>
        </authorList>
    </citation>
    <scope>NUCLEOTIDE SEQUENCE [LARGE SCALE GENOMIC DNA]</scope>
    <source>
        <strain evidence="3 4">CGMCC 1.12563</strain>
    </source>
</reference>
<name>A0ABD6ASM8_9EURY</name>
<dbReference type="InterPro" id="IPR000917">
    <property type="entry name" value="Sulfatase_N"/>
</dbReference>
<protein>
    <submittedName>
        <fullName evidence="3">Sulfatase-like hydrolase/transferase</fullName>
    </submittedName>
</protein>
<proteinExistence type="inferred from homology"/>
<dbReference type="Pfam" id="PF00884">
    <property type="entry name" value="Sulfatase"/>
    <property type="match status" value="1"/>
</dbReference>
<accession>A0ABD6ASM8</accession>
<dbReference type="Proteomes" id="UP001597187">
    <property type="component" value="Unassembled WGS sequence"/>
</dbReference>
<dbReference type="RefSeq" id="WP_369694195.1">
    <property type="nucleotide sequence ID" value="NZ_JALXFV010000002.1"/>
</dbReference>
<evidence type="ECO:0000259" key="2">
    <source>
        <dbReference type="Pfam" id="PF00884"/>
    </source>
</evidence>
<dbReference type="InterPro" id="IPR017850">
    <property type="entry name" value="Alkaline_phosphatase_core_sf"/>
</dbReference>
<dbReference type="InterPro" id="IPR050738">
    <property type="entry name" value="Sulfatase"/>
</dbReference>
<evidence type="ECO:0000256" key="1">
    <source>
        <dbReference type="ARBA" id="ARBA00008779"/>
    </source>
</evidence>
<dbReference type="SUPFAM" id="SSF53649">
    <property type="entry name" value="Alkaline phosphatase-like"/>
    <property type="match status" value="1"/>
</dbReference>
<gene>
    <name evidence="3" type="ORF">ACFSBT_01330</name>
</gene>
<keyword evidence="4" id="KW-1185">Reference proteome</keyword>
<dbReference type="EMBL" id="JBHUDC010000002">
    <property type="protein sequence ID" value="MFD1511919.1"/>
    <property type="molecule type" value="Genomic_DNA"/>
</dbReference>
<organism evidence="3 4">
    <name type="scientific">Halomarina rubra</name>
    <dbReference type="NCBI Taxonomy" id="2071873"/>
    <lineage>
        <taxon>Archaea</taxon>
        <taxon>Methanobacteriati</taxon>
        <taxon>Methanobacteriota</taxon>
        <taxon>Stenosarchaea group</taxon>
        <taxon>Halobacteria</taxon>
        <taxon>Halobacteriales</taxon>
        <taxon>Natronomonadaceae</taxon>
        <taxon>Halomarina</taxon>
    </lineage>
</organism>
<dbReference type="PANTHER" id="PTHR42693">
    <property type="entry name" value="ARYLSULFATASE FAMILY MEMBER"/>
    <property type="match status" value="1"/>
</dbReference>
<dbReference type="PANTHER" id="PTHR42693:SF33">
    <property type="entry name" value="ARYLSULFATASE"/>
    <property type="match status" value="1"/>
</dbReference>
<comment type="caution">
    <text evidence="3">The sequence shown here is derived from an EMBL/GenBank/DDBJ whole genome shotgun (WGS) entry which is preliminary data.</text>
</comment>
<evidence type="ECO:0000313" key="3">
    <source>
        <dbReference type="EMBL" id="MFD1511919.1"/>
    </source>
</evidence>
<dbReference type="Gene3D" id="3.40.720.10">
    <property type="entry name" value="Alkaline Phosphatase, subunit A"/>
    <property type="match status" value="1"/>
</dbReference>
<evidence type="ECO:0000313" key="4">
    <source>
        <dbReference type="Proteomes" id="UP001597187"/>
    </source>
</evidence>
<comment type="similarity">
    <text evidence="1">Belongs to the sulfatase family.</text>
</comment>
<dbReference type="AlphaFoldDB" id="A0ABD6ASM8"/>
<sequence length="529" mass="59436">MRCRRERGGMRVLVVDIDSLRPDHLGCYGYDRDTAPTVDAIADDGVRFDRCFVSDSPCLPSRTALATCRHGIETGVVTHFGEGQWYDNPGSGHDPDPERPLSFQHLAQNGVRTASVSSFTQRHMAYHFSAGFQEAIQPTAETGLLAVEDGADVTDAALTWLDSHATDDDWLLHVNFWDVHHPYQGIEEYVEPVRESGEAAQWPDDDAIASQRGVTGTRTADLWPNPAEYDAEWYEEKYSEWPMPERFEERADAEHVIDGYDAAIRKVDAEVQRLLDALETTGVREETAIIVTGDHGEALGEHGIYAEHAMPHPPCQRVPLIVSWPGVTDARAGESTDGYVYQFDLMATLCDLFDIEVPAGWDADSFQPALTEAEFDGREFLVSGHGIYTFGRALYHDDDVYIRLYHPGVFSLPGEYNDPDLPNDGLELLHDMQADPHLTTNRIAEDTDRATEMRAMLDRWLADRMGDDWTDTPQASRGRDPLVQMAGEGPYLYVDPDALVGLYERLDRPDPQVSRLEWSLDTYLRDESN</sequence>
<dbReference type="CDD" id="cd16148">
    <property type="entry name" value="sulfatase_like"/>
    <property type="match status" value="1"/>
</dbReference>
<feature type="domain" description="Sulfatase N-terminal" evidence="2">
    <location>
        <begin position="12"/>
        <end position="355"/>
    </location>
</feature>